<organism evidence="1 2">
    <name type="scientific">Chaetoceros tenuissimus</name>
    <dbReference type="NCBI Taxonomy" id="426638"/>
    <lineage>
        <taxon>Eukaryota</taxon>
        <taxon>Sar</taxon>
        <taxon>Stramenopiles</taxon>
        <taxon>Ochrophyta</taxon>
        <taxon>Bacillariophyta</taxon>
        <taxon>Coscinodiscophyceae</taxon>
        <taxon>Chaetocerotophycidae</taxon>
        <taxon>Chaetocerotales</taxon>
        <taxon>Chaetocerotaceae</taxon>
        <taxon>Chaetoceros</taxon>
    </lineage>
</organism>
<dbReference type="Pfam" id="PF13306">
    <property type="entry name" value="LRR_5"/>
    <property type="match status" value="1"/>
</dbReference>
<accession>A0AAD3CFF6</accession>
<sequence length="295" mass="34535">MRVANINGLVTLFYDGSKKLFNEELDYEWYEKYGNGMYGLTCLENFEDFEEWNVSKECKNYMRERQTWRQIIIVDGVTEIPDFTFHICCNIERVIFANTVIRIGEDTFSYCINLEFIKFSSNLEFIGDSALQNCNLSSIFIPPRCREIGEYAFRYNKNLEIFHVPRSTVLGYCIIDGSKLIRRSPQVAWNGYNEDVDLNLLTYYFHRNMETNAWLGNINNEEEFALHKICSSFEPTLEMILDTMVEKGGLASFQVENSIGITPSRYLKENPYVDVTEKEIVEKYVLKMMGELETD</sequence>
<name>A0AAD3CFF6_9STRA</name>
<dbReference type="Proteomes" id="UP001054902">
    <property type="component" value="Unassembled WGS sequence"/>
</dbReference>
<dbReference type="InterPro" id="IPR032675">
    <property type="entry name" value="LRR_dom_sf"/>
</dbReference>
<dbReference type="EMBL" id="BLLK01000019">
    <property type="protein sequence ID" value="GFH43821.1"/>
    <property type="molecule type" value="Genomic_DNA"/>
</dbReference>
<evidence type="ECO:0000313" key="2">
    <source>
        <dbReference type="Proteomes" id="UP001054902"/>
    </source>
</evidence>
<dbReference type="PANTHER" id="PTHR45661">
    <property type="entry name" value="SURFACE ANTIGEN"/>
    <property type="match status" value="1"/>
</dbReference>
<dbReference type="SUPFAM" id="SSF52058">
    <property type="entry name" value="L domain-like"/>
    <property type="match status" value="1"/>
</dbReference>
<comment type="caution">
    <text evidence="1">The sequence shown here is derived from an EMBL/GenBank/DDBJ whole genome shotgun (WGS) entry which is preliminary data.</text>
</comment>
<dbReference type="InterPro" id="IPR053139">
    <property type="entry name" value="Surface_bspA-like"/>
</dbReference>
<gene>
    <name evidence="1" type="ORF">CTEN210_00294</name>
</gene>
<keyword evidence="2" id="KW-1185">Reference proteome</keyword>
<evidence type="ECO:0008006" key="3">
    <source>
        <dbReference type="Google" id="ProtNLM"/>
    </source>
</evidence>
<dbReference type="PANTHER" id="PTHR45661:SF3">
    <property type="entry name" value="IG-LIKE DOMAIN-CONTAINING PROTEIN"/>
    <property type="match status" value="1"/>
</dbReference>
<dbReference type="AlphaFoldDB" id="A0AAD3CFF6"/>
<protein>
    <recommendedName>
        <fullName evidence="3">Leucine-rich repeat domain-containing protein</fullName>
    </recommendedName>
</protein>
<evidence type="ECO:0000313" key="1">
    <source>
        <dbReference type="EMBL" id="GFH43821.1"/>
    </source>
</evidence>
<proteinExistence type="predicted"/>
<dbReference type="Gene3D" id="3.80.10.10">
    <property type="entry name" value="Ribonuclease Inhibitor"/>
    <property type="match status" value="1"/>
</dbReference>
<dbReference type="InterPro" id="IPR026906">
    <property type="entry name" value="LRR_5"/>
</dbReference>
<reference evidence="1 2" key="1">
    <citation type="journal article" date="2021" name="Sci. Rep.">
        <title>The genome of the diatom Chaetoceros tenuissimus carries an ancient integrated fragment of an extant virus.</title>
        <authorList>
            <person name="Hongo Y."/>
            <person name="Kimura K."/>
            <person name="Takaki Y."/>
            <person name="Yoshida Y."/>
            <person name="Baba S."/>
            <person name="Kobayashi G."/>
            <person name="Nagasaki K."/>
            <person name="Hano T."/>
            <person name="Tomaru Y."/>
        </authorList>
    </citation>
    <scope>NUCLEOTIDE SEQUENCE [LARGE SCALE GENOMIC DNA]</scope>
    <source>
        <strain evidence="1 2">NIES-3715</strain>
    </source>
</reference>